<keyword evidence="2" id="KW-0540">Nuclease</keyword>
<keyword evidence="2" id="KW-0255">Endonuclease</keyword>
<dbReference type="PROSITE" id="PS51192">
    <property type="entry name" value="HELICASE_ATP_BIND_1"/>
    <property type="match status" value="1"/>
</dbReference>
<dbReference type="EMBL" id="JXIQ01000066">
    <property type="protein sequence ID" value="KIY22544.1"/>
    <property type="molecule type" value="Genomic_DNA"/>
</dbReference>
<name>A0A0D6Z9R1_9BACI</name>
<dbReference type="Gene3D" id="3.40.50.300">
    <property type="entry name" value="P-loop containing nucleotide triphosphate hydrolases"/>
    <property type="match status" value="3"/>
</dbReference>
<dbReference type="OrthoDB" id="9758243at2"/>
<dbReference type="InterPro" id="IPR040980">
    <property type="entry name" value="SWI2_SNF2"/>
</dbReference>
<reference evidence="2 3" key="1">
    <citation type="submission" date="2015-01" db="EMBL/GenBank/DDBJ databases">
        <title>Draft genome sequences of the supercritical CO2 tolerant bacteria Bacillus subterraneus MITOT1 and Bacillus cereus MIT0214.</title>
        <authorList>
            <person name="Peet K.C."/>
            <person name="Thompson J.R."/>
        </authorList>
    </citation>
    <scope>NUCLEOTIDE SEQUENCE [LARGE SCALE GENOMIC DNA]</scope>
    <source>
        <strain evidence="2 3">MITOT1</strain>
    </source>
</reference>
<dbReference type="InterPro" id="IPR027417">
    <property type="entry name" value="P-loop_NTPase"/>
</dbReference>
<dbReference type="Pfam" id="PF04313">
    <property type="entry name" value="HSDR_N"/>
    <property type="match status" value="1"/>
</dbReference>
<gene>
    <name evidence="2" type="ORF">UB32_07940</name>
</gene>
<dbReference type="GO" id="GO:0009035">
    <property type="term" value="F:type I site-specific deoxyribonuclease activity"/>
    <property type="evidence" value="ECO:0007669"/>
    <property type="project" value="UniProtKB-EC"/>
</dbReference>
<evidence type="ECO:0000313" key="2">
    <source>
        <dbReference type="EMBL" id="KIY22544.1"/>
    </source>
</evidence>
<dbReference type="SMART" id="SM00487">
    <property type="entry name" value="DEXDc"/>
    <property type="match status" value="1"/>
</dbReference>
<dbReference type="Pfam" id="PF22679">
    <property type="entry name" value="T1R_D3-like"/>
    <property type="match status" value="1"/>
</dbReference>
<accession>A0A0D6Z9R1</accession>
<dbReference type="AlphaFoldDB" id="A0A0D6Z9R1"/>
<keyword evidence="3" id="KW-1185">Reference proteome</keyword>
<dbReference type="Gene3D" id="3.90.1570.50">
    <property type="match status" value="1"/>
</dbReference>
<protein>
    <submittedName>
        <fullName evidence="2">Restriction endonuclease subunit R</fullName>
    </submittedName>
</protein>
<dbReference type="PATRIC" id="fig|285983.3.peg.95"/>
<dbReference type="GO" id="GO:0003677">
    <property type="term" value="F:DNA binding"/>
    <property type="evidence" value="ECO:0007669"/>
    <property type="project" value="UniProtKB-KW"/>
</dbReference>
<keyword evidence="2" id="KW-0378">Hydrolase</keyword>
<dbReference type="Proteomes" id="UP000032512">
    <property type="component" value="Unassembled WGS sequence"/>
</dbReference>
<dbReference type="Pfam" id="PF18766">
    <property type="entry name" value="SWI2_SNF2"/>
    <property type="match status" value="1"/>
</dbReference>
<dbReference type="PANTHER" id="PTHR42927">
    <property type="entry name" value="HELICASE SUPERFAMILY 1 AND 2 DOMAIN-CONTAINING PROTEIN"/>
    <property type="match status" value="1"/>
</dbReference>
<evidence type="ECO:0000259" key="1">
    <source>
        <dbReference type="PROSITE" id="PS51192"/>
    </source>
</evidence>
<feature type="domain" description="Helicase ATP-binding" evidence="1">
    <location>
        <begin position="286"/>
        <end position="489"/>
    </location>
</feature>
<dbReference type="SUPFAM" id="SSF52540">
    <property type="entry name" value="P-loop containing nucleoside triphosphate hydrolases"/>
    <property type="match status" value="1"/>
</dbReference>
<dbReference type="InterPro" id="IPR055180">
    <property type="entry name" value="HsdR_RecA-like_helicase_dom_2"/>
</dbReference>
<dbReference type="GO" id="GO:0005524">
    <property type="term" value="F:ATP binding"/>
    <property type="evidence" value="ECO:0007669"/>
    <property type="project" value="UniProtKB-KW"/>
</dbReference>
<dbReference type="PANTHER" id="PTHR42927:SF1">
    <property type="entry name" value="HELICASE SUPERFAMILY 1 AND 2 DOMAIN-CONTAINING PROTEIN"/>
    <property type="match status" value="1"/>
</dbReference>
<dbReference type="REBASE" id="111763">
    <property type="entry name" value="BsuT1ORF7950P"/>
</dbReference>
<dbReference type="InterPro" id="IPR014001">
    <property type="entry name" value="Helicase_ATP-bd"/>
</dbReference>
<organism evidence="2 3">
    <name type="scientific">Mesobacillus subterraneus</name>
    <dbReference type="NCBI Taxonomy" id="285983"/>
    <lineage>
        <taxon>Bacteria</taxon>
        <taxon>Bacillati</taxon>
        <taxon>Bacillota</taxon>
        <taxon>Bacilli</taxon>
        <taxon>Bacillales</taxon>
        <taxon>Bacillaceae</taxon>
        <taxon>Mesobacillus</taxon>
    </lineage>
</organism>
<comment type="caution">
    <text evidence="2">The sequence shown here is derived from an EMBL/GenBank/DDBJ whole genome shotgun (WGS) entry which is preliminary data.</text>
</comment>
<sequence>MSVDRSEKALETVIEEDLLGLGYVQGRMYNRDSCLDEETVIKFIQDSQPFSWKKLEKHFKSETSSQIISRLMKELELRGTLDVLRKGIDLFGNQIKLAYFKPEHGLSDQALERFKANCLTVSRQVYYSNQHQNSLDMVLGVNGIPVVTLELKNQPTGQNVNHAKQQYKKDRDPRETMFKFMKHPIRTLVHFAVDADLVYMTTRLAGDATYFLPFNRGNSGGAGNPPTDGFRTSYLWQEVLAPDSLLDILQRFMHLQVEEKNGKRKETMIFPRYHQLSAVRQLIADAKEKGAGESYLIQHSAGSGKSNTIAWLSHRLSGLHKEDEPIFHSTIVITDRVVLDRQLQGTIAQFEQTLGVVQKIDDSSSQLADAIQSGKKIIITTLQKFPFILDKIEQQAGKRFAVIMDEAHSSQSGETAQKVREVLRDYTVGEKESIESELTEASTDSEAELIREVSKRGKPLNISFFAFTATPKAKTLEMFGTYDGDLPRPFHLYTMRQAIEEGFIEDVLANYMTYKMYYKLSKAIEDDPEVDQKKAKKALTRYMALHPYNAAQKAEIIVEHFKTSVRHKIGGEAKTMIVTGSRQQALLFYRAIQRTIKEKEYPFGAVVAFSGSLYDDVLGGDVTEAQLNGFAESELPKQFASSKYHFLIVADKYQTGFDQPLLHTMYVDKKLSGIQAVQTLSRLNRTHRAKQDTFVLDFVNEADDIYASFKPYYEATKLSDVTDLNLIYDLKNRVYGYQIFVAVEVEEYAEVFFRPQQRQRKGELAQLHHIVDRAVDRYNGLPETEQAECKSALSKYVRSYSYISQIAPFTDAGLHKLFVYVQMLVKKLPNTSTGGLQLDDEVQLTYYRLEKTFEGEIDLSDGHAEDLKGLTDSGTVGMADDEKDRLSIILDLVNERFGTDFKPTDRVFFEQAKEEMLGDEITIHQAKNSSRENFVRSKSSQALKSFMATKNSNEQLFRRLFTDKDFQETVLHAFLNDVYESAQELDIRE</sequence>
<dbReference type="GO" id="GO:0009307">
    <property type="term" value="P:DNA restriction-modification system"/>
    <property type="evidence" value="ECO:0007669"/>
    <property type="project" value="UniProtKB-KW"/>
</dbReference>
<dbReference type="InterPro" id="IPR007409">
    <property type="entry name" value="Restrct_endonuc_type1_HsdR_N"/>
</dbReference>
<evidence type="ECO:0000313" key="3">
    <source>
        <dbReference type="Proteomes" id="UP000032512"/>
    </source>
</evidence>
<proteinExistence type="predicted"/>